<dbReference type="InParanoid" id="A0A1D6GX49"/>
<organism evidence="1">
    <name type="scientific">Zea mays</name>
    <name type="common">Maize</name>
    <dbReference type="NCBI Taxonomy" id="4577"/>
    <lineage>
        <taxon>Eukaryota</taxon>
        <taxon>Viridiplantae</taxon>
        <taxon>Streptophyta</taxon>
        <taxon>Embryophyta</taxon>
        <taxon>Tracheophyta</taxon>
        <taxon>Spermatophyta</taxon>
        <taxon>Magnoliopsida</taxon>
        <taxon>Liliopsida</taxon>
        <taxon>Poales</taxon>
        <taxon>Poaceae</taxon>
        <taxon>PACMAD clade</taxon>
        <taxon>Panicoideae</taxon>
        <taxon>Andropogonodae</taxon>
        <taxon>Andropogoneae</taxon>
        <taxon>Tripsacinae</taxon>
        <taxon>Zea</taxon>
    </lineage>
</organism>
<dbReference type="AlphaFoldDB" id="A0A1D6GX49"/>
<sequence>MWQRRHGASTRRYCVLMLGVKTVATLRFLSFKKKHRGREVTVIDCTSPTVPWLADDTSGRWQPASCLHSTNATESKVFYLKMKGDYHMKDAAGSTMNPYKAAQVSSDCSPLLEAGQAESLGTELLGMVPSREEEIKLKEYREDVVSTFVVDDYVILQFKGSTFTGSWKSFSSPKISSTFLVVIAIVSNGIVIYVWMMK</sequence>
<protein>
    <submittedName>
        <fullName evidence="1">Uncharacterized protein</fullName>
    </submittedName>
</protein>
<gene>
    <name evidence="1" type="ORF">ZEAMMB73_Zm00001d014878</name>
</gene>
<reference evidence="1" key="1">
    <citation type="submission" date="2015-12" db="EMBL/GenBank/DDBJ databases">
        <title>Update maize B73 reference genome by single molecule sequencing technologies.</title>
        <authorList>
            <consortium name="Maize Genome Sequencing Project"/>
            <person name="Ware D."/>
        </authorList>
    </citation>
    <scope>NUCLEOTIDE SEQUENCE</scope>
    <source>
        <tissue evidence="1">Seedling</tissue>
    </source>
</reference>
<accession>A0A1D6GX49</accession>
<proteinExistence type="predicted"/>
<dbReference type="SUPFAM" id="SSF48445">
    <property type="entry name" value="14-3-3 protein"/>
    <property type="match status" value="1"/>
</dbReference>
<dbReference type="eggNOG" id="KOG0674">
    <property type="taxonomic scope" value="Eukaryota"/>
</dbReference>
<name>A0A1D6GX49_MAIZE</name>
<dbReference type="PaxDb" id="4577-GRMZM2G433551_P01"/>
<dbReference type="EMBL" id="CM000781">
    <property type="protein sequence ID" value="AQK67408.1"/>
    <property type="molecule type" value="Genomic_DNA"/>
</dbReference>
<dbReference type="eggNOG" id="KOG1504">
    <property type="taxonomic scope" value="Eukaryota"/>
</dbReference>
<evidence type="ECO:0000313" key="1">
    <source>
        <dbReference type="EMBL" id="AQK67408.1"/>
    </source>
</evidence>
<dbReference type="InterPro" id="IPR036815">
    <property type="entry name" value="14-3-3_dom_sf"/>
</dbReference>